<dbReference type="EMBL" id="BMAW01068239">
    <property type="protein sequence ID" value="GFT63462.1"/>
    <property type="molecule type" value="Genomic_DNA"/>
</dbReference>
<dbReference type="Gene3D" id="2.60.120.260">
    <property type="entry name" value="Galactose-binding domain-like"/>
    <property type="match status" value="1"/>
</dbReference>
<sequence length="67" mass="7469">HWIRLEMQPEVLIHHLHMIVDPSDSSYMPSLVVVNGGPSLSSMKELQTIVVGQNNSTVNLLCEQSEV</sequence>
<protein>
    <submittedName>
        <fullName evidence="3">E3 ubiquitin-protein ligase HERC2</fullName>
    </submittedName>
</protein>
<keyword evidence="6" id="KW-1185">Reference proteome</keyword>
<accession>A0A8X6NVZ0</accession>
<evidence type="ECO:0000313" key="5">
    <source>
        <dbReference type="EMBL" id="GFT66599.1"/>
    </source>
</evidence>
<evidence type="ECO:0000313" key="2">
    <source>
        <dbReference type="EMBL" id="GFT36144.1"/>
    </source>
</evidence>
<reference evidence="3" key="1">
    <citation type="submission" date="2020-08" db="EMBL/GenBank/DDBJ databases">
        <title>Multicomponent nature underlies the extraordinary mechanical properties of spider dragline silk.</title>
        <authorList>
            <person name="Kono N."/>
            <person name="Nakamura H."/>
            <person name="Mori M."/>
            <person name="Yoshida Y."/>
            <person name="Ohtoshi R."/>
            <person name="Malay A.D."/>
            <person name="Moran D.A.P."/>
            <person name="Tomita M."/>
            <person name="Numata K."/>
            <person name="Arakawa K."/>
        </authorList>
    </citation>
    <scope>NUCLEOTIDE SEQUENCE</scope>
</reference>
<comment type="caution">
    <text evidence="3">The sequence shown here is derived from an EMBL/GenBank/DDBJ whole genome shotgun (WGS) entry which is preliminary data.</text>
</comment>
<dbReference type="InterPro" id="IPR008979">
    <property type="entry name" value="Galactose-bd-like_sf"/>
</dbReference>
<dbReference type="EMBL" id="BMAW01108919">
    <property type="protein sequence ID" value="GFT36144.1"/>
    <property type="molecule type" value="Genomic_DNA"/>
</dbReference>
<dbReference type="EMBL" id="BMAW01068972">
    <property type="protein sequence ID" value="GFT66599.1"/>
    <property type="molecule type" value="Genomic_DNA"/>
</dbReference>
<gene>
    <name evidence="3" type="primary">Herc2</name>
    <name evidence="2" type="ORF">NPIL_125341</name>
    <name evidence="4" type="ORF">NPIL_178311</name>
    <name evidence="5" type="ORF">NPIL_316771</name>
    <name evidence="3" type="ORF">NPIL_418481</name>
</gene>
<dbReference type="Proteomes" id="UP000887013">
    <property type="component" value="Unassembled WGS sequence"/>
</dbReference>
<organism evidence="3 6">
    <name type="scientific">Nephila pilipes</name>
    <name type="common">Giant wood spider</name>
    <name type="synonym">Nephila maculata</name>
    <dbReference type="NCBI Taxonomy" id="299642"/>
    <lineage>
        <taxon>Eukaryota</taxon>
        <taxon>Metazoa</taxon>
        <taxon>Ecdysozoa</taxon>
        <taxon>Arthropoda</taxon>
        <taxon>Chelicerata</taxon>
        <taxon>Arachnida</taxon>
        <taxon>Araneae</taxon>
        <taxon>Araneomorphae</taxon>
        <taxon>Entelegynae</taxon>
        <taxon>Araneoidea</taxon>
        <taxon>Nephilidae</taxon>
        <taxon>Nephila</taxon>
    </lineage>
</organism>
<evidence type="ECO:0000313" key="6">
    <source>
        <dbReference type="Proteomes" id="UP000887013"/>
    </source>
</evidence>
<dbReference type="OrthoDB" id="6418985at2759"/>
<proteinExistence type="predicted"/>
<dbReference type="InterPro" id="IPR004939">
    <property type="entry name" value="APC_su10/DOC_dom"/>
</dbReference>
<dbReference type="AlphaFoldDB" id="A0A8X6NVZ0"/>
<name>A0A8X6NVZ0_NEPPI</name>
<evidence type="ECO:0000313" key="4">
    <source>
        <dbReference type="EMBL" id="GFT63462.1"/>
    </source>
</evidence>
<dbReference type="SUPFAM" id="SSF49785">
    <property type="entry name" value="Galactose-binding domain-like"/>
    <property type="match status" value="1"/>
</dbReference>
<dbReference type="PROSITE" id="PS51284">
    <property type="entry name" value="DOC"/>
    <property type="match status" value="1"/>
</dbReference>
<dbReference type="EMBL" id="BMAW01109173">
    <property type="protein sequence ID" value="GFT37288.1"/>
    <property type="molecule type" value="Genomic_DNA"/>
</dbReference>
<feature type="domain" description="DOC" evidence="1">
    <location>
        <begin position="1"/>
        <end position="67"/>
    </location>
</feature>
<feature type="non-terminal residue" evidence="3">
    <location>
        <position position="1"/>
    </location>
</feature>
<evidence type="ECO:0000313" key="3">
    <source>
        <dbReference type="EMBL" id="GFT37288.1"/>
    </source>
</evidence>
<evidence type="ECO:0000259" key="1">
    <source>
        <dbReference type="PROSITE" id="PS51284"/>
    </source>
</evidence>